<keyword evidence="9 13" id="KW-1133">Transmembrane helix</keyword>
<evidence type="ECO:0000256" key="7">
    <source>
        <dbReference type="ARBA" id="ARBA00022795"/>
    </source>
</evidence>
<feature type="transmembrane region" description="Helical" evidence="13">
    <location>
        <begin position="34"/>
        <end position="53"/>
    </location>
</feature>
<evidence type="ECO:0000256" key="9">
    <source>
        <dbReference type="ARBA" id="ARBA00022989"/>
    </source>
</evidence>
<evidence type="ECO:0000256" key="5">
    <source>
        <dbReference type="ARBA" id="ARBA00022475"/>
    </source>
</evidence>
<sequence length="380" mass="42742">MSQQQSSQDKSEKPSPQKLRKAKREGQVARSKEFVVGVLFITIAMFLWAYGHFLGEQAEKLFTINYQLSAAELKEPDIMARKLAESVRLLAGIFVPMAMVLIIMTILASMVPGGWVMSLKPIQPKLNKISPLAGLKRLFSIKSLVELIKSILKITLLSAVLYVLLDSNLSTLIAAQRAPFEQGMGITLSHIIKALIYFGLVVLLIGLIDMPYQLWSHTKELKMTKQEVKDEHKNSEGRPEVKQRIRQIQQQMSRRRIDNSVPTADVILTNPTHYAVALKYDLSRSGAPFVVAKGEDDMAFRIKAIAKQHNIEVMNLPPLTRAIYFNTRIDQEIPGPLFVAVAHVLTYVMQLKAYKEGKDDKPQPLPSFAIPKQLLTKSNQ</sequence>
<keyword evidence="15" id="KW-0966">Cell projection</keyword>
<dbReference type="Proteomes" id="UP000241222">
    <property type="component" value="Unassembled WGS sequence"/>
</dbReference>
<evidence type="ECO:0000256" key="10">
    <source>
        <dbReference type="ARBA" id="ARBA00023136"/>
    </source>
</evidence>
<keyword evidence="11 13" id="KW-1006">Bacterial flagellum protein export</keyword>
<feature type="transmembrane region" description="Helical" evidence="13">
    <location>
        <begin position="89"/>
        <end position="111"/>
    </location>
</feature>
<dbReference type="OrthoDB" id="9807950at2"/>
<evidence type="ECO:0000313" key="15">
    <source>
        <dbReference type="EMBL" id="PSU32276.1"/>
    </source>
</evidence>
<keyword evidence="15" id="KW-0282">Flagellum</keyword>
<dbReference type="Gene3D" id="6.10.250.2080">
    <property type="match status" value="1"/>
</dbReference>
<evidence type="ECO:0000256" key="4">
    <source>
        <dbReference type="ARBA" id="ARBA00022448"/>
    </source>
</evidence>
<keyword evidence="16" id="KW-1185">Reference proteome</keyword>
<dbReference type="InterPro" id="IPR006136">
    <property type="entry name" value="FlhB"/>
</dbReference>
<evidence type="ECO:0000256" key="2">
    <source>
        <dbReference type="ARBA" id="ARBA00010690"/>
    </source>
</evidence>
<keyword evidence="7 13" id="KW-1005">Bacterial flagellum biogenesis</keyword>
<keyword evidence="5 13" id="KW-1003">Cell membrane</keyword>
<dbReference type="AlphaFoldDB" id="A0A2T3IV39"/>
<dbReference type="EMBL" id="PYMH01000010">
    <property type="protein sequence ID" value="PSU32276.1"/>
    <property type="molecule type" value="Genomic_DNA"/>
</dbReference>
<evidence type="ECO:0000256" key="13">
    <source>
        <dbReference type="RuleBase" id="RU364091"/>
    </source>
</evidence>
<comment type="similarity">
    <text evidence="2 13">Belongs to the type III secretion exporter family.</text>
</comment>
<keyword evidence="8 13" id="KW-0653">Protein transport</keyword>
<dbReference type="RefSeq" id="WP_107350421.1">
    <property type="nucleotide sequence ID" value="NZ_PYMH01000010.1"/>
</dbReference>
<name>A0A2T3IV39_9GAMM</name>
<dbReference type="GO" id="GO:0044780">
    <property type="term" value="P:bacterial-type flagellum assembly"/>
    <property type="evidence" value="ECO:0007669"/>
    <property type="project" value="InterPro"/>
</dbReference>
<keyword evidence="10 13" id="KW-0472">Membrane</keyword>
<dbReference type="SUPFAM" id="SSF160544">
    <property type="entry name" value="EscU C-terminal domain-like"/>
    <property type="match status" value="1"/>
</dbReference>
<dbReference type="InterPro" id="IPR006135">
    <property type="entry name" value="T3SS_substrate_exporter"/>
</dbReference>
<reference evidence="15 16" key="1">
    <citation type="submission" date="2018-03" db="EMBL/GenBank/DDBJ databases">
        <title>Whole genome sequencing of Histamine producing bacteria.</title>
        <authorList>
            <person name="Butler K."/>
        </authorList>
    </citation>
    <scope>NUCLEOTIDE SEQUENCE [LARGE SCALE GENOMIC DNA]</scope>
    <source>
        <strain evidence="15 16">JCM 13586</strain>
    </source>
</reference>
<gene>
    <name evidence="13 15" type="primary">flhB</name>
    <name evidence="15" type="ORF">C9I99_19050</name>
</gene>
<dbReference type="PRINTS" id="PR00950">
    <property type="entry name" value="TYPE3IMSPROT"/>
</dbReference>
<keyword evidence="6 13" id="KW-0812">Transmembrane</keyword>
<comment type="caution">
    <text evidence="15">The sequence shown here is derived from an EMBL/GenBank/DDBJ whole genome shotgun (WGS) entry which is preliminary data.</text>
</comment>
<evidence type="ECO:0000256" key="6">
    <source>
        <dbReference type="ARBA" id="ARBA00022692"/>
    </source>
</evidence>
<comment type="function">
    <text evidence="12 13">Required for formation of the rod structure in the basal body of the flagellar apparatus. Together with FliI and FliH, may constitute the export apparatus of flagellin.</text>
</comment>
<evidence type="ECO:0000256" key="1">
    <source>
        <dbReference type="ARBA" id="ARBA00004651"/>
    </source>
</evidence>
<keyword evidence="15" id="KW-0969">Cilium</keyword>
<dbReference type="NCBIfam" id="TIGR00328">
    <property type="entry name" value="flhB"/>
    <property type="match status" value="1"/>
</dbReference>
<dbReference type="Gene3D" id="3.40.1690.10">
    <property type="entry name" value="secretion proteins EscU"/>
    <property type="match status" value="1"/>
</dbReference>
<evidence type="ECO:0000256" key="3">
    <source>
        <dbReference type="ARBA" id="ARBA00021622"/>
    </source>
</evidence>
<feature type="region of interest" description="Disordered" evidence="14">
    <location>
        <begin position="1"/>
        <end position="24"/>
    </location>
</feature>
<protein>
    <recommendedName>
        <fullName evidence="3 13">Flagellar biosynthetic protein FlhB</fullName>
    </recommendedName>
</protein>
<organism evidence="15 16">
    <name type="scientific">Photobacterium lutimaris</name>
    <dbReference type="NCBI Taxonomy" id="388278"/>
    <lineage>
        <taxon>Bacteria</taxon>
        <taxon>Pseudomonadati</taxon>
        <taxon>Pseudomonadota</taxon>
        <taxon>Gammaproteobacteria</taxon>
        <taxon>Vibrionales</taxon>
        <taxon>Vibrionaceae</taxon>
        <taxon>Photobacterium</taxon>
    </lineage>
</organism>
<evidence type="ECO:0000256" key="8">
    <source>
        <dbReference type="ARBA" id="ARBA00022927"/>
    </source>
</evidence>
<keyword evidence="4 13" id="KW-0813">Transport</keyword>
<dbReference type="Pfam" id="PF01312">
    <property type="entry name" value="Bac_export_2"/>
    <property type="match status" value="1"/>
</dbReference>
<evidence type="ECO:0000256" key="14">
    <source>
        <dbReference type="SAM" id="MobiDB-lite"/>
    </source>
</evidence>
<feature type="transmembrane region" description="Helical" evidence="13">
    <location>
        <begin position="144"/>
        <end position="165"/>
    </location>
</feature>
<dbReference type="PANTHER" id="PTHR30531">
    <property type="entry name" value="FLAGELLAR BIOSYNTHETIC PROTEIN FLHB"/>
    <property type="match status" value="1"/>
</dbReference>
<feature type="transmembrane region" description="Helical" evidence="13">
    <location>
        <begin position="194"/>
        <end position="215"/>
    </location>
</feature>
<dbReference type="PANTHER" id="PTHR30531:SF12">
    <property type="entry name" value="FLAGELLAR BIOSYNTHETIC PROTEIN FLHB"/>
    <property type="match status" value="1"/>
</dbReference>
<dbReference type="GO" id="GO:0005886">
    <property type="term" value="C:plasma membrane"/>
    <property type="evidence" value="ECO:0007669"/>
    <property type="project" value="UniProtKB-SubCell"/>
</dbReference>
<evidence type="ECO:0000256" key="11">
    <source>
        <dbReference type="ARBA" id="ARBA00023225"/>
    </source>
</evidence>
<proteinExistence type="inferred from homology"/>
<evidence type="ECO:0000256" key="12">
    <source>
        <dbReference type="ARBA" id="ARBA00025078"/>
    </source>
</evidence>
<evidence type="ECO:0000313" key="16">
    <source>
        <dbReference type="Proteomes" id="UP000241222"/>
    </source>
</evidence>
<dbReference type="GO" id="GO:0009306">
    <property type="term" value="P:protein secretion"/>
    <property type="evidence" value="ECO:0007669"/>
    <property type="project" value="InterPro"/>
</dbReference>
<accession>A0A2T3IV39</accession>
<dbReference type="InterPro" id="IPR029025">
    <property type="entry name" value="T3SS_substrate_exporter_C"/>
</dbReference>
<comment type="subcellular location">
    <subcellularLocation>
        <location evidence="1">Cell membrane</location>
        <topology evidence="1">Multi-pass membrane protein</topology>
    </subcellularLocation>
</comment>